<accession>A0A2R4CCX5</accession>
<dbReference type="EMBL" id="CP028324">
    <property type="protein sequence ID" value="AVR97445.1"/>
    <property type="molecule type" value="Genomic_DNA"/>
</dbReference>
<dbReference type="OrthoDB" id="5880263at2"/>
<dbReference type="Pfam" id="PF14568">
    <property type="entry name" value="SUKH_6"/>
    <property type="match status" value="1"/>
</dbReference>
<dbReference type="RefSeq" id="WP_107142790.1">
    <property type="nucleotide sequence ID" value="NZ_CP028324.1"/>
</dbReference>
<organism evidence="2 3">
    <name type="scientific">Pseudoduganella armeniaca</name>
    <dbReference type="NCBI Taxonomy" id="2072590"/>
    <lineage>
        <taxon>Bacteria</taxon>
        <taxon>Pseudomonadati</taxon>
        <taxon>Pseudomonadota</taxon>
        <taxon>Betaproteobacteria</taxon>
        <taxon>Burkholderiales</taxon>
        <taxon>Oxalobacteraceae</taxon>
        <taxon>Telluria group</taxon>
        <taxon>Pseudoduganella</taxon>
    </lineage>
</organism>
<dbReference type="KEGG" id="masz:C9I28_18710"/>
<proteinExistence type="predicted"/>
<gene>
    <name evidence="2" type="ORF">C9I28_18710</name>
</gene>
<dbReference type="Proteomes" id="UP000240505">
    <property type="component" value="Chromosome"/>
</dbReference>
<dbReference type="AlphaFoldDB" id="A0A2R4CCX5"/>
<dbReference type="SMART" id="SM00860">
    <property type="entry name" value="SMI1_KNR4"/>
    <property type="match status" value="1"/>
</dbReference>
<feature type="domain" description="Knr4/Smi1-like" evidence="1">
    <location>
        <begin position="29"/>
        <end position="119"/>
    </location>
</feature>
<sequence length="146" mass="16412">MSTPLATSEVEQLVTSHQSVINFGSPKEAVDEEWIAKAETVLKRKLPESYKWSLKRYAGGEIGGEELYSIYGIPFESVNGGDIVFQHLNNRSAGLLDDSKLVISETDFGEVFFFDYAECNDGECDIKVRLPSGDYQKYADDYCEFI</sequence>
<protein>
    <recommendedName>
        <fullName evidence="1">Knr4/Smi1-like domain-containing protein</fullName>
    </recommendedName>
</protein>
<dbReference type="InterPro" id="IPR037883">
    <property type="entry name" value="Knr4/Smi1-like_sf"/>
</dbReference>
<evidence type="ECO:0000313" key="2">
    <source>
        <dbReference type="EMBL" id="AVR97445.1"/>
    </source>
</evidence>
<evidence type="ECO:0000313" key="3">
    <source>
        <dbReference type="Proteomes" id="UP000240505"/>
    </source>
</evidence>
<name>A0A2R4CCX5_9BURK</name>
<keyword evidence="3" id="KW-1185">Reference proteome</keyword>
<dbReference type="Gene3D" id="3.40.1580.10">
    <property type="entry name" value="SMI1/KNR4-like"/>
    <property type="match status" value="1"/>
</dbReference>
<reference evidence="2 3" key="1">
    <citation type="submission" date="2018-03" db="EMBL/GenBank/DDBJ databases">
        <title>Massilia armeniaca sp. nov., isolated from desert soil.</title>
        <authorList>
            <person name="Huang H."/>
            <person name="Ren M."/>
        </authorList>
    </citation>
    <scope>NUCLEOTIDE SEQUENCE [LARGE SCALE GENOMIC DNA]</scope>
    <source>
        <strain evidence="2 3">ZMN-3</strain>
    </source>
</reference>
<dbReference type="InterPro" id="IPR018958">
    <property type="entry name" value="Knr4/Smi1-like_dom"/>
</dbReference>
<dbReference type="SUPFAM" id="SSF160631">
    <property type="entry name" value="SMI1/KNR4-like"/>
    <property type="match status" value="1"/>
</dbReference>
<evidence type="ECO:0000259" key="1">
    <source>
        <dbReference type="SMART" id="SM00860"/>
    </source>
</evidence>